<keyword evidence="3" id="KW-0862">Zinc</keyword>
<evidence type="ECO:0000259" key="5">
    <source>
        <dbReference type="PROSITE" id="PS50865"/>
    </source>
</evidence>
<dbReference type="GO" id="GO:0008270">
    <property type="term" value="F:zinc ion binding"/>
    <property type="evidence" value="ECO:0007669"/>
    <property type="project" value="UniProtKB-KW"/>
</dbReference>
<evidence type="ECO:0000256" key="3">
    <source>
        <dbReference type="ARBA" id="ARBA00022833"/>
    </source>
</evidence>
<organism evidence="6 7">
    <name type="scientific">Schizophyllum amplum</name>
    <dbReference type="NCBI Taxonomy" id="97359"/>
    <lineage>
        <taxon>Eukaryota</taxon>
        <taxon>Fungi</taxon>
        <taxon>Dikarya</taxon>
        <taxon>Basidiomycota</taxon>
        <taxon>Agaricomycotina</taxon>
        <taxon>Agaricomycetes</taxon>
        <taxon>Agaricomycetidae</taxon>
        <taxon>Agaricales</taxon>
        <taxon>Schizophyllaceae</taxon>
        <taxon>Schizophyllum</taxon>
    </lineage>
</organism>
<evidence type="ECO:0000313" key="7">
    <source>
        <dbReference type="Proteomes" id="UP000320762"/>
    </source>
</evidence>
<keyword evidence="7" id="KW-1185">Reference proteome</keyword>
<evidence type="ECO:0000256" key="4">
    <source>
        <dbReference type="PROSITE-ProRule" id="PRU00134"/>
    </source>
</evidence>
<reference evidence="6 7" key="1">
    <citation type="journal article" date="2019" name="New Phytol.">
        <title>Comparative genomics reveals unique wood-decay strategies and fruiting body development in the Schizophyllaceae.</title>
        <authorList>
            <person name="Almasi E."/>
            <person name="Sahu N."/>
            <person name="Krizsan K."/>
            <person name="Balint B."/>
            <person name="Kovacs G.M."/>
            <person name="Kiss B."/>
            <person name="Cseklye J."/>
            <person name="Drula E."/>
            <person name="Henrissat B."/>
            <person name="Nagy I."/>
            <person name="Chovatia M."/>
            <person name="Adam C."/>
            <person name="LaButti K."/>
            <person name="Lipzen A."/>
            <person name="Riley R."/>
            <person name="Grigoriev I.V."/>
            <person name="Nagy L.G."/>
        </authorList>
    </citation>
    <scope>NUCLEOTIDE SEQUENCE [LARGE SCALE GENOMIC DNA]</scope>
    <source>
        <strain evidence="6 7">NL-1724</strain>
    </source>
</reference>
<dbReference type="InterPro" id="IPR002893">
    <property type="entry name" value="Znf_MYND"/>
</dbReference>
<gene>
    <name evidence="6" type="ORF">BD626DRAFT_555724</name>
</gene>
<evidence type="ECO:0000256" key="1">
    <source>
        <dbReference type="ARBA" id="ARBA00022723"/>
    </source>
</evidence>
<accession>A0A550CQP7</accession>
<proteinExistence type="predicted"/>
<dbReference type="Proteomes" id="UP000320762">
    <property type="component" value="Unassembled WGS sequence"/>
</dbReference>
<dbReference type="PROSITE" id="PS50865">
    <property type="entry name" value="ZF_MYND_2"/>
    <property type="match status" value="1"/>
</dbReference>
<dbReference type="STRING" id="97359.A0A550CQP7"/>
<evidence type="ECO:0000256" key="2">
    <source>
        <dbReference type="ARBA" id="ARBA00022771"/>
    </source>
</evidence>
<feature type="domain" description="MYND-type" evidence="5">
    <location>
        <begin position="15"/>
        <end position="55"/>
    </location>
</feature>
<evidence type="ECO:0000313" key="6">
    <source>
        <dbReference type="EMBL" id="TRM67122.1"/>
    </source>
</evidence>
<dbReference type="AlphaFoldDB" id="A0A550CQP7"/>
<dbReference type="EMBL" id="VDMD01000003">
    <property type="protein sequence ID" value="TRM67122.1"/>
    <property type="molecule type" value="Genomic_DNA"/>
</dbReference>
<dbReference type="PROSITE" id="PS01360">
    <property type="entry name" value="ZF_MYND_1"/>
    <property type="match status" value="1"/>
</dbReference>
<keyword evidence="2 4" id="KW-0863">Zinc-finger</keyword>
<comment type="caution">
    <text evidence="6">The sequence shown here is derived from an EMBL/GenBank/DDBJ whole genome shotgun (WGS) entry which is preliminary data.</text>
</comment>
<keyword evidence="1" id="KW-0479">Metal-binding</keyword>
<dbReference type="Pfam" id="PF01753">
    <property type="entry name" value="zf-MYND"/>
    <property type="match status" value="1"/>
</dbReference>
<protein>
    <recommendedName>
        <fullName evidence="5">MYND-type domain-containing protein</fullName>
    </recommendedName>
</protein>
<name>A0A550CQP7_9AGAR</name>
<dbReference type="SUPFAM" id="SSF144232">
    <property type="entry name" value="HIT/MYND zinc finger-like"/>
    <property type="match status" value="1"/>
</dbReference>
<dbReference type="OrthoDB" id="432970at2759"/>
<sequence>MAPRLGRSAKEARICQNCMKSESEIKLLSCSKCRLCHYCSRDCQVAHWKVHKPQCQLNARTREMLKERLEESPDIVEINRKFKNWQQIHRPLFHHVLCSALNLFDEPEQASKDLLVVELTLNPNTGGHPHASAFLVKMALMFPIDEFLELQPPASRAQLEIAHRDHVAQTARLRKECPGAPGVALVIASLREYHILRMIPAIFPEPVDYRDYDPDWEQTFKDAVAKGERF</sequence>
<dbReference type="Gene3D" id="6.10.140.2220">
    <property type="match status" value="1"/>
</dbReference>